<dbReference type="GO" id="GO:0016020">
    <property type="term" value="C:membrane"/>
    <property type="evidence" value="ECO:0007669"/>
    <property type="project" value="TreeGrafter"/>
</dbReference>
<dbReference type="PANTHER" id="PTHR11533:SF299">
    <property type="entry name" value="AMINOPEPTIDASE"/>
    <property type="match status" value="1"/>
</dbReference>
<gene>
    <name evidence="2" type="ORF">CTOB1V02_LOCUS2860</name>
</gene>
<dbReference type="GO" id="GO:0005615">
    <property type="term" value="C:extracellular space"/>
    <property type="evidence" value="ECO:0007669"/>
    <property type="project" value="TreeGrafter"/>
</dbReference>
<sequence length="414" mass="47628">MRDSRLPVVSIETPIALQSPSSWLFCNVDGQGFLRVIYDEVLQEQLANLVTRLRRPSPSPLPSPSSSRQTALSDVEQSLLLSDWCAALWSNGSQKVLETFFRVVEEIFELKSEIPQLPLPSVRSLELPWSSVYDCLSRIERALRHSPSSLQLLRGYTRLLLSKMTHPILTQESSDETPAYRLFRFRLYEQAVDHRVTSVRSSACRLFDDLVQRNLSLSANLRPAVYSAAVYRNNEDDFLWLWEKYLTETDPDERNILLASLVKTEDPDLQKKYVNAHALLHIISAIILLLTLLKWSLDSSKVPLQQTDQVLTGLSSWHLSGHSEVFRHLQQHFHAVMSMSFSQIKYFLLAFLPGFSLESDIRRVEAFFDDPQHQLSPALQRVFQQGMEQARVNTWFIRHFGSEVGVWVSRTMEP</sequence>
<organism evidence="2">
    <name type="scientific">Cyprideis torosa</name>
    <dbReference type="NCBI Taxonomy" id="163714"/>
    <lineage>
        <taxon>Eukaryota</taxon>
        <taxon>Metazoa</taxon>
        <taxon>Ecdysozoa</taxon>
        <taxon>Arthropoda</taxon>
        <taxon>Crustacea</taxon>
        <taxon>Oligostraca</taxon>
        <taxon>Ostracoda</taxon>
        <taxon>Podocopa</taxon>
        <taxon>Podocopida</taxon>
        <taxon>Cytherocopina</taxon>
        <taxon>Cytheroidea</taxon>
        <taxon>Cytherideidae</taxon>
        <taxon>Cyprideis</taxon>
    </lineage>
</organism>
<comment type="similarity">
    <text evidence="1">Belongs to the peptidase M1 family.</text>
</comment>
<dbReference type="GO" id="GO:0005737">
    <property type="term" value="C:cytoplasm"/>
    <property type="evidence" value="ECO:0007669"/>
    <property type="project" value="TreeGrafter"/>
</dbReference>
<evidence type="ECO:0000256" key="1">
    <source>
        <dbReference type="ARBA" id="ARBA00010136"/>
    </source>
</evidence>
<evidence type="ECO:0000313" key="2">
    <source>
        <dbReference type="EMBL" id="CAD7224909.1"/>
    </source>
</evidence>
<dbReference type="PANTHER" id="PTHR11533">
    <property type="entry name" value="PROTEASE M1 ZINC METALLOPROTEASE"/>
    <property type="match status" value="1"/>
</dbReference>
<protein>
    <submittedName>
        <fullName evidence="2">Uncharacterized protein</fullName>
    </submittedName>
</protein>
<dbReference type="InterPro" id="IPR024571">
    <property type="entry name" value="ERAP1-like_C_dom"/>
</dbReference>
<dbReference type="GO" id="GO:0006508">
    <property type="term" value="P:proteolysis"/>
    <property type="evidence" value="ECO:0007669"/>
    <property type="project" value="TreeGrafter"/>
</dbReference>
<accession>A0A7R8W4T6</accession>
<dbReference type="Pfam" id="PF11838">
    <property type="entry name" value="ERAP1_C"/>
    <property type="match status" value="1"/>
</dbReference>
<dbReference type="InterPro" id="IPR050344">
    <property type="entry name" value="Peptidase_M1_aminopeptidases"/>
</dbReference>
<reference evidence="2" key="1">
    <citation type="submission" date="2020-11" db="EMBL/GenBank/DDBJ databases">
        <authorList>
            <person name="Tran Van P."/>
        </authorList>
    </citation>
    <scope>NUCLEOTIDE SEQUENCE</scope>
</reference>
<name>A0A7R8W4T6_9CRUS</name>
<dbReference type="GO" id="GO:0042277">
    <property type="term" value="F:peptide binding"/>
    <property type="evidence" value="ECO:0007669"/>
    <property type="project" value="TreeGrafter"/>
</dbReference>
<dbReference type="GO" id="GO:0008270">
    <property type="term" value="F:zinc ion binding"/>
    <property type="evidence" value="ECO:0007669"/>
    <property type="project" value="TreeGrafter"/>
</dbReference>
<dbReference type="AlphaFoldDB" id="A0A7R8W4T6"/>
<dbReference type="Gene3D" id="1.25.50.20">
    <property type="match status" value="1"/>
</dbReference>
<dbReference type="OrthoDB" id="10031169at2759"/>
<proteinExistence type="inferred from homology"/>
<dbReference type="GO" id="GO:0043171">
    <property type="term" value="P:peptide catabolic process"/>
    <property type="evidence" value="ECO:0007669"/>
    <property type="project" value="TreeGrafter"/>
</dbReference>
<dbReference type="GO" id="GO:0070006">
    <property type="term" value="F:metalloaminopeptidase activity"/>
    <property type="evidence" value="ECO:0007669"/>
    <property type="project" value="TreeGrafter"/>
</dbReference>
<dbReference type="EMBL" id="OB660462">
    <property type="protein sequence ID" value="CAD7224909.1"/>
    <property type="molecule type" value="Genomic_DNA"/>
</dbReference>